<sequence length="416" mass="43646">MFGKALIDVRPLRIKGYRRLWVSTAVTAVGSQLTAVAVPKQVYDLTGSSAWVGIAGAVGLVPLLVFGLWGGAIADAHDRRTVMIVTNIGVAVTSGLLWLQAFVSLGSVWTVLALLGLQQAFVAVNMPTRSAAIARLVPEELIPQANALGFTTFTFGMVFGPLAAGALIPLLGLSTLYLVDTVALVLALWMVTLLPKLPPGEGSSRKAGLTDIADGFRYLRGRNILLVSFLVDIIAMVAGMPRALFPEMAERTFGDPPGGGLALGWLYAAIPIGSALFGIFSGWFARMPRQGAVITISIIVWGLAMVGFGLTTALWLAVIFLAVGGGADLISAVHRSSMLQTEATDEMRGRMQGVFTVVVAGGPRIADVLHGWGGAALGTAAAATIGGILVVALTIVTVVAVPKFWRYRFEPRVVGV</sequence>
<dbReference type="EMBL" id="JABVED010000003">
    <property type="protein sequence ID" value="MBC6447245.1"/>
    <property type="molecule type" value="Genomic_DNA"/>
</dbReference>
<feature type="transmembrane region" description="Helical" evidence="7">
    <location>
        <begin position="224"/>
        <end position="245"/>
    </location>
</feature>
<evidence type="ECO:0000313" key="9">
    <source>
        <dbReference type="EMBL" id="MBC6447245.1"/>
    </source>
</evidence>
<dbReference type="CDD" id="cd06173">
    <property type="entry name" value="MFS_MefA_like"/>
    <property type="match status" value="1"/>
</dbReference>
<feature type="transmembrane region" description="Helical" evidence="7">
    <location>
        <begin position="147"/>
        <end position="170"/>
    </location>
</feature>
<evidence type="ECO:0000256" key="2">
    <source>
        <dbReference type="ARBA" id="ARBA00022448"/>
    </source>
</evidence>
<evidence type="ECO:0000256" key="1">
    <source>
        <dbReference type="ARBA" id="ARBA00004429"/>
    </source>
</evidence>
<proteinExistence type="predicted"/>
<keyword evidence="3" id="KW-1003">Cell membrane</keyword>
<feature type="transmembrane region" description="Helical" evidence="7">
    <location>
        <begin position="291"/>
        <end position="308"/>
    </location>
</feature>
<dbReference type="InterPro" id="IPR020846">
    <property type="entry name" value="MFS_dom"/>
</dbReference>
<organism evidence="9 10">
    <name type="scientific">Actinokineospora xionganensis</name>
    <dbReference type="NCBI Taxonomy" id="2684470"/>
    <lineage>
        <taxon>Bacteria</taxon>
        <taxon>Bacillati</taxon>
        <taxon>Actinomycetota</taxon>
        <taxon>Actinomycetes</taxon>
        <taxon>Pseudonocardiales</taxon>
        <taxon>Pseudonocardiaceae</taxon>
        <taxon>Actinokineospora</taxon>
    </lineage>
</organism>
<keyword evidence="2" id="KW-0813">Transport</keyword>
<evidence type="ECO:0000259" key="8">
    <source>
        <dbReference type="PROSITE" id="PS50850"/>
    </source>
</evidence>
<name>A0ABR7L3I1_9PSEU</name>
<keyword evidence="10" id="KW-1185">Reference proteome</keyword>
<evidence type="ECO:0000256" key="3">
    <source>
        <dbReference type="ARBA" id="ARBA00022475"/>
    </source>
</evidence>
<feature type="transmembrane region" description="Helical" evidence="7">
    <location>
        <begin position="20"/>
        <end position="38"/>
    </location>
</feature>
<dbReference type="PANTHER" id="PTHR23513">
    <property type="entry name" value="INTEGRAL MEMBRANE EFFLUX PROTEIN-RELATED"/>
    <property type="match status" value="1"/>
</dbReference>
<comment type="caution">
    <text evidence="9">The sequence shown here is derived from an EMBL/GenBank/DDBJ whole genome shotgun (WGS) entry which is preliminary data.</text>
</comment>
<feature type="domain" description="Major facilitator superfamily (MFS) profile" evidence="8">
    <location>
        <begin position="227"/>
        <end position="416"/>
    </location>
</feature>
<evidence type="ECO:0000256" key="5">
    <source>
        <dbReference type="ARBA" id="ARBA00022989"/>
    </source>
</evidence>
<gene>
    <name evidence="9" type="ORF">GPZ80_08675</name>
</gene>
<evidence type="ECO:0000256" key="6">
    <source>
        <dbReference type="ARBA" id="ARBA00023136"/>
    </source>
</evidence>
<dbReference type="PANTHER" id="PTHR23513:SF9">
    <property type="entry name" value="ENTEROBACTIN EXPORTER ENTS"/>
    <property type="match status" value="1"/>
</dbReference>
<comment type="subcellular location">
    <subcellularLocation>
        <location evidence="1">Cell inner membrane</location>
        <topology evidence="1">Multi-pass membrane protein</topology>
    </subcellularLocation>
</comment>
<accession>A0ABR7L3I1</accession>
<dbReference type="InterPro" id="IPR036259">
    <property type="entry name" value="MFS_trans_sf"/>
</dbReference>
<dbReference type="Pfam" id="PF05977">
    <property type="entry name" value="MFS_3"/>
    <property type="match status" value="1"/>
</dbReference>
<feature type="transmembrane region" description="Helical" evidence="7">
    <location>
        <begin position="265"/>
        <end position="284"/>
    </location>
</feature>
<keyword evidence="5 7" id="KW-1133">Transmembrane helix</keyword>
<protein>
    <submittedName>
        <fullName evidence="9">MFS transporter</fullName>
    </submittedName>
</protein>
<reference evidence="9 10" key="1">
    <citation type="submission" date="2020-06" db="EMBL/GenBank/DDBJ databases">
        <title>Actinokineospora xiongansis sp. nov., isolated from soil of Baiyangdian.</title>
        <authorList>
            <person name="Zhang X."/>
        </authorList>
    </citation>
    <scope>NUCLEOTIDE SEQUENCE [LARGE SCALE GENOMIC DNA]</scope>
    <source>
        <strain evidence="9 10">HBU206404</strain>
    </source>
</reference>
<evidence type="ECO:0000313" key="10">
    <source>
        <dbReference type="Proteomes" id="UP000734823"/>
    </source>
</evidence>
<dbReference type="RefSeq" id="WP_187219808.1">
    <property type="nucleotide sequence ID" value="NZ_JABVED010000003.1"/>
</dbReference>
<evidence type="ECO:0000256" key="7">
    <source>
        <dbReference type="SAM" id="Phobius"/>
    </source>
</evidence>
<feature type="transmembrane region" description="Helical" evidence="7">
    <location>
        <begin position="379"/>
        <end position="402"/>
    </location>
</feature>
<dbReference type="PROSITE" id="PS50850">
    <property type="entry name" value="MFS"/>
    <property type="match status" value="1"/>
</dbReference>
<feature type="transmembrane region" description="Helical" evidence="7">
    <location>
        <begin position="50"/>
        <end position="69"/>
    </location>
</feature>
<dbReference type="SUPFAM" id="SSF103473">
    <property type="entry name" value="MFS general substrate transporter"/>
    <property type="match status" value="1"/>
</dbReference>
<dbReference type="Proteomes" id="UP000734823">
    <property type="component" value="Unassembled WGS sequence"/>
</dbReference>
<keyword evidence="4 7" id="KW-0812">Transmembrane</keyword>
<dbReference type="Gene3D" id="1.20.1250.20">
    <property type="entry name" value="MFS general substrate transporter like domains"/>
    <property type="match status" value="1"/>
</dbReference>
<evidence type="ECO:0000256" key="4">
    <source>
        <dbReference type="ARBA" id="ARBA00022692"/>
    </source>
</evidence>
<keyword evidence="6 7" id="KW-0472">Membrane</keyword>
<dbReference type="InterPro" id="IPR010290">
    <property type="entry name" value="TM_effector"/>
</dbReference>